<evidence type="ECO:0000256" key="1">
    <source>
        <dbReference type="ARBA" id="ARBA00004123"/>
    </source>
</evidence>
<evidence type="ECO:0000313" key="8">
    <source>
        <dbReference type="EMBL" id="TBU31928.1"/>
    </source>
</evidence>
<feature type="coiled-coil region" evidence="6">
    <location>
        <begin position="170"/>
        <end position="223"/>
    </location>
</feature>
<dbReference type="PANTHER" id="PTHR15263:SF1">
    <property type="entry name" value="NF-KAPPA-B INHIBITOR-LIKE PROTEIN 1"/>
    <property type="match status" value="1"/>
</dbReference>
<keyword evidence="6" id="KW-0175">Coiled coil</keyword>
<feature type="compositionally biased region" description="Basic and acidic residues" evidence="7">
    <location>
        <begin position="11"/>
        <end position="20"/>
    </location>
</feature>
<evidence type="ECO:0000256" key="5">
    <source>
        <dbReference type="ARBA" id="ARBA00023242"/>
    </source>
</evidence>
<sequence>MSPSKLRLKRTPAEQAEHDLRKARRTARKAAKHRRQRDEDEYDESDSHSHRKKRRRTSVGVSSNDIDDSDSEYGPQPASSHRAHKPDYDRIQAEIEEQRFRDKLWGALGDDERLDSVEASLNSYAHVPRRWRGGGMERMDDESDVDPRYMEDEEYAEWIRAGMWRKKHAAEHEEQMRKQAEHNARKAKEKAIREETKRLERVEEEARRNRRRAREQMRAGEARELYEIRWKALLAPSTSIESDEPMLGLPDVPWPIYLAYPASKNQPPSALRIDDFTTEAISSFLLPHHEEDYNSEASKKGRRERLREAMLRFHPDKFEGRVMARVRSDEREIVREAVGVVARTLNTLMAQGK</sequence>
<keyword evidence="3" id="KW-0677">Repeat</keyword>
<proteinExistence type="predicted"/>
<dbReference type="EMBL" id="ML143397">
    <property type="protein sequence ID" value="TBU31928.1"/>
    <property type="molecule type" value="Genomic_DNA"/>
</dbReference>
<keyword evidence="4" id="KW-0040">ANK repeat</keyword>
<name>A0A4Q9MX64_9APHY</name>
<comment type="subcellular location">
    <subcellularLocation>
        <location evidence="1">Nucleus</location>
    </subcellularLocation>
</comment>
<evidence type="ECO:0000256" key="7">
    <source>
        <dbReference type="SAM" id="MobiDB-lite"/>
    </source>
</evidence>
<feature type="region of interest" description="Disordered" evidence="7">
    <location>
        <begin position="1"/>
        <end position="94"/>
    </location>
</feature>
<dbReference type="InterPro" id="IPR038753">
    <property type="entry name" value="NFKBIL1"/>
</dbReference>
<keyword evidence="2" id="KW-0597">Phosphoprotein</keyword>
<reference evidence="8" key="1">
    <citation type="submission" date="2019-01" db="EMBL/GenBank/DDBJ databases">
        <title>Draft genome sequences of three monokaryotic isolates of the white-rot basidiomycete fungus Dichomitus squalens.</title>
        <authorList>
            <consortium name="DOE Joint Genome Institute"/>
            <person name="Lopez S.C."/>
            <person name="Andreopoulos B."/>
            <person name="Pangilinan J."/>
            <person name="Lipzen A."/>
            <person name="Riley R."/>
            <person name="Ahrendt S."/>
            <person name="Ng V."/>
            <person name="Barry K."/>
            <person name="Daum C."/>
            <person name="Grigoriev I.V."/>
            <person name="Hilden K.S."/>
            <person name="Makela M.R."/>
            <person name="de Vries R.P."/>
        </authorList>
    </citation>
    <scope>NUCLEOTIDE SEQUENCE [LARGE SCALE GENOMIC DNA]</scope>
    <source>
        <strain evidence="8">OM18370.1</strain>
    </source>
</reference>
<feature type="compositionally biased region" description="Basic and acidic residues" evidence="7">
    <location>
        <begin position="85"/>
        <end position="94"/>
    </location>
</feature>
<dbReference type="OrthoDB" id="412109at2759"/>
<dbReference type="AlphaFoldDB" id="A0A4Q9MX64"/>
<organism evidence="8">
    <name type="scientific">Dichomitus squalens</name>
    <dbReference type="NCBI Taxonomy" id="114155"/>
    <lineage>
        <taxon>Eukaryota</taxon>
        <taxon>Fungi</taxon>
        <taxon>Dikarya</taxon>
        <taxon>Basidiomycota</taxon>
        <taxon>Agaricomycotina</taxon>
        <taxon>Agaricomycetes</taxon>
        <taxon>Polyporales</taxon>
        <taxon>Polyporaceae</taxon>
        <taxon>Dichomitus</taxon>
    </lineage>
</organism>
<dbReference type="Proteomes" id="UP000292957">
    <property type="component" value="Unassembled WGS sequence"/>
</dbReference>
<accession>A0A4Q9MX64</accession>
<protein>
    <submittedName>
        <fullName evidence="8">Uncharacterized protein</fullName>
    </submittedName>
</protein>
<feature type="compositionally biased region" description="Basic residues" evidence="7">
    <location>
        <begin position="21"/>
        <end position="35"/>
    </location>
</feature>
<evidence type="ECO:0000256" key="3">
    <source>
        <dbReference type="ARBA" id="ARBA00022737"/>
    </source>
</evidence>
<evidence type="ECO:0000256" key="4">
    <source>
        <dbReference type="ARBA" id="ARBA00023043"/>
    </source>
</evidence>
<feature type="compositionally biased region" description="Basic residues" evidence="7">
    <location>
        <begin position="1"/>
        <end position="10"/>
    </location>
</feature>
<dbReference type="GO" id="GO:0043124">
    <property type="term" value="P:negative regulation of canonical NF-kappaB signal transduction"/>
    <property type="evidence" value="ECO:0007669"/>
    <property type="project" value="InterPro"/>
</dbReference>
<evidence type="ECO:0000256" key="6">
    <source>
        <dbReference type="SAM" id="Coils"/>
    </source>
</evidence>
<dbReference type="PANTHER" id="PTHR15263">
    <property type="entry name" value="I-KAPPA-B-LIKE PROTEIN IKBL"/>
    <property type="match status" value="1"/>
</dbReference>
<dbReference type="GO" id="GO:0005634">
    <property type="term" value="C:nucleus"/>
    <property type="evidence" value="ECO:0007669"/>
    <property type="project" value="UniProtKB-SubCell"/>
</dbReference>
<keyword evidence="5" id="KW-0539">Nucleus</keyword>
<gene>
    <name evidence="8" type="ORF">BD311DRAFT_716049</name>
</gene>
<evidence type="ECO:0000256" key="2">
    <source>
        <dbReference type="ARBA" id="ARBA00022553"/>
    </source>
</evidence>